<keyword evidence="2" id="KW-0472">Membrane</keyword>
<protein>
    <submittedName>
        <fullName evidence="3">Uncharacterized protein</fullName>
    </submittedName>
</protein>
<dbReference type="EMBL" id="CP025096">
    <property type="protein sequence ID" value="AUD00487.1"/>
    <property type="molecule type" value="Genomic_DNA"/>
</dbReference>
<feature type="region of interest" description="Disordered" evidence="1">
    <location>
        <begin position="1"/>
        <end position="21"/>
    </location>
</feature>
<dbReference type="AlphaFoldDB" id="A0A2K8YS80"/>
<evidence type="ECO:0000313" key="4">
    <source>
        <dbReference type="Proteomes" id="UP000232883"/>
    </source>
</evidence>
<organism evidence="3 4">
    <name type="scientific">Spirosoma pollinicola</name>
    <dbReference type="NCBI Taxonomy" id="2057025"/>
    <lineage>
        <taxon>Bacteria</taxon>
        <taxon>Pseudomonadati</taxon>
        <taxon>Bacteroidota</taxon>
        <taxon>Cytophagia</taxon>
        <taxon>Cytophagales</taxon>
        <taxon>Cytophagaceae</taxon>
        <taxon>Spirosoma</taxon>
    </lineage>
</organism>
<evidence type="ECO:0000256" key="2">
    <source>
        <dbReference type="SAM" id="Phobius"/>
    </source>
</evidence>
<feature type="transmembrane region" description="Helical" evidence="2">
    <location>
        <begin position="197"/>
        <end position="216"/>
    </location>
</feature>
<proteinExistence type="predicted"/>
<dbReference type="RefSeq" id="WP_100985913.1">
    <property type="nucleotide sequence ID" value="NZ_CP025096.1"/>
</dbReference>
<feature type="transmembrane region" description="Helical" evidence="2">
    <location>
        <begin position="269"/>
        <end position="289"/>
    </location>
</feature>
<accession>A0A2K8YS80</accession>
<evidence type="ECO:0000256" key="1">
    <source>
        <dbReference type="SAM" id="MobiDB-lite"/>
    </source>
</evidence>
<keyword evidence="2" id="KW-1133">Transmembrane helix</keyword>
<feature type="transmembrane region" description="Helical" evidence="2">
    <location>
        <begin position="153"/>
        <end position="177"/>
    </location>
</feature>
<feature type="transmembrane region" description="Helical" evidence="2">
    <location>
        <begin position="87"/>
        <end position="113"/>
    </location>
</feature>
<name>A0A2K8YS80_9BACT</name>
<sequence length="459" mass="52330">MDLPEPLKSETSPAEEANQPHQLSDLTSQSWNLELVISGAALFATLNLPDFLDSVLAYYHYNLMTDTDYIHEALPTQTMALIKGGSYFLFGAFLAHFIMRAFWAGLVGLLAVYPDGIRYNQIYNLSQYAQKQFAQKMGSLPDYIIRLDRRCNIIFALAFSLVLLLLGIAAAYGLFILFEISLQLLLPNTLYNTTRELVGWIFGIGVGVMSVANYILNLPRFRENPRLAPLSFRLIQSSSAVFLGLYKPLLYITYTFYSQIPKEVLKRRLAWFLTIFFLAEFSFMGVELLQGLGASDVLDSRSFITLRVPDKTANANSFDNLRPPSEQINTASIQADVIREPYVRLFVSYPKSLDAELSKRYHEPNWPDSLTRKEKRERRATWYLSVFESYFGVYLNDSLYKSPGFLFTQHVDTGQRGLTTVLLTANLKKGGNLLKLTVPDSTNKPMPYYQIPFWYVPEN</sequence>
<keyword evidence="2" id="KW-0812">Transmembrane</keyword>
<dbReference type="Proteomes" id="UP000232883">
    <property type="component" value="Chromosome"/>
</dbReference>
<dbReference type="KEGG" id="spir:CWM47_00815"/>
<dbReference type="OrthoDB" id="1491387at2"/>
<reference evidence="3 4" key="1">
    <citation type="submission" date="2017-11" db="EMBL/GenBank/DDBJ databases">
        <title>Taxonomic description and genome sequences of Spirosoma HA7 sp. nov., isolated from pollen microhabitat of Corylus avellana.</title>
        <authorList>
            <person name="Ambika Manirajan B."/>
            <person name="Suarez C."/>
            <person name="Ratering S."/>
            <person name="Geissler-Plaum R."/>
            <person name="Cardinale M."/>
            <person name="Sylvia S."/>
        </authorList>
    </citation>
    <scope>NUCLEOTIDE SEQUENCE [LARGE SCALE GENOMIC DNA]</scope>
    <source>
        <strain evidence="3 4">HA7</strain>
    </source>
</reference>
<keyword evidence="4" id="KW-1185">Reference proteome</keyword>
<evidence type="ECO:0000313" key="3">
    <source>
        <dbReference type="EMBL" id="AUD00487.1"/>
    </source>
</evidence>
<gene>
    <name evidence="3" type="ORF">CWM47_00815</name>
</gene>